<dbReference type="OrthoDB" id="9762066at2"/>
<dbReference type="InterPro" id="IPR021243">
    <property type="entry name" value="DUF2804"/>
</dbReference>
<dbReference type="PANTHER" id="PTHR35868">
    <property type="entry name" value="DUF2804 DOMAIN-CONTAINING PROTEIN-RELATED"/>
    <property type="match status" value="1"/>
</dbReference>
<feature type="region of interest" description="Disordered" evidence="1">
    <location>
        <begin position="1"/>
        <end position="51"/>
    </location>
</feature>
<feature type="compositionally biased region" description="Basic residues" evidence="1">
    <location>
        <begin position="12"/>
        <end position="21"/>
    </location>
</feature>
<gene>
    <name evidence="2" type="ORF">EXE58_11895</name>
</gene>
<sequence>MAPSKQEEGHPSRRQSRGSRVRRVEQPVPLTEREITQRVPLTNPDGRLNRDAVGWTRTPLITTDGIGRGRMGRGRVGRGRNKRWEYWGVITPTHVVALVLSDIDYAAVHGIWVLDRRTGEEVSHDAIGIGGRSATLPGTLGAGPSRARTRKVRIDLDEIDGGTRLRAEGERVRVDITAHRPPGHESLGVVVPWTDRLFQYTVKDVARPAAGALWVDGVEYDVPADESWAVLDHGRGRWPYSMHWNWGAGSGRTDRRVVGIQVGGKWTDGTGTCENSLLVDGRLTKISEELVWRYDTDDWMAPWRVYGDAVDLTFTPFHLKRSVTDLKVFSSRTHQCFGHWSGRVRDESGEWVHLADLVGWAEDVRNRW</sequence>
<protein>
    <submittedName>
        <fullName evidence="2">DUF2804 domain-containing protein</fullName>
    </submittedName>
</protein>
<dbReference type="Pfam" id="PF10974">
    <property type="entry name" value="DUF2804"/>
    <property type="match status" value="1"/>
</dbReference>
<dbReference type="Proteomes" id="UP000294853">
    <property type="component" value="Chromosome"/>
</dbReference>
<proteinExistence type="predicted"/>
<dbReference type="EMBL" id="CP038436">
    <property type="protein sequence ID" value="QBX56097.1"/>
    <property type="molecule type" value="Genomic_DNA"/>
</dbReference>
<dbReference type="AlphaFoldDB" id="A0A4P7IIN9"/>
<name>A0A4P7IIN9_9ACTN</name>
<keyword evidence="3" id="KW-1185">Reference proteome</keyword>
<dbReference type="KEGG" id="nsn:EXE58_11895"/>
<evidence type="ECO:0000256" key="1">
    <source>
        <dbReference type="SAM" id="MobiDB-lite"/>
    </source>
</evidence>
<reference evidence="2 3" key="1">
    <citation type="submission" date="2019-03" db="EMBL/GenBank/DDBJ databases">
        <title>Three New Species of Nocardioides, Nocardioides euryhalodurans sp. nov., Nocardioides seonyuensis sp. nov. and Nocardioides eburneoflavus sp. nov. Iolated from Soil.</title>
        <authorList>
            <person name="Roh S.G."/>
            <person name="Lee C."/>
            <person name="Kim M.-K."/>
            <person name="Kim S.B."/>
        </authorList>
    </citation>
    <scope>NUCLEOTIDE SEQUENCE [LARGE SCALE GENOMIC DNA]</scope>
    <source>
        <strain evidence="2 3">MMS17-SY207-3</strain>
    </source>
</reference>
<organism evidence="2 3">
    <name type="scientific">Nocardioides seonyuensis</name>
    <dbReference type="NCBI Taxonomy" id="2518371"/>
    <lineage>
        <taxon>Bacteria</taxon>
        <taxon>Bacillati</taxon>
        <taxon>Actinomycetota</taxon>
        <taxon>Actinomycetes</taxon>
        <taxon>Propionibacteriales</taxon>
        <taxon>Nocardioidaceae</taxon>
        <taxon>Nocardioides</taxon>
    </lineage>
</organism>
<evidence type="ECO:0000313" key="3">
    <source>
        <dbReference type="Proteomes" id="UP000294853"/>
    </source>
</evidence>
<accession>A0A4P7IIN9</accession>
<feature type="compositionally biased region" description="Basic and acidic residues" evidence="1">
    <location>
        <begin position="1"/>
        <end position="11"/>
    </location>
</feature>
<evidence type="ECO:0000313" key="2">
    <source>
        <dbReference type="EMBL" id="QBX56097.1"/>
    </source>
</evidence>
<dbReference type="PANTHER" id="PTHR35868:SF3">
    <property type="entry name" value="DUF2804 DOMAIN-CONTAINING PROTEIN"/>
    <property type="match status" value="1"/>
</dbReference>